<keyword evidence="4" id="KW-0012">Acyltransferase</keyword>
<dbReference type="PANTHER" id="PTHR23028:SF53">
    <property type="entry name" value="ACYL_TRANSF_3 DOMAIN-CONTAINING PROTEIN"/>
    <property type="match status" value="1"/>
</dbReference>
<feature type="domain" description="Acyltransferase 3" evidence="3">
    <location>
        <begin position="14"/>
        <end position="339"/>
    </location>
</feature>
<sequence length="393" mass="43873">MTSAPATRATRLPSLTGLRWIAALLVFGFHVGTMGIVAEPDLRAVVSKVFSLGLSGVEFFFILSGFVLVWSYRDGEPRRTFLRRRLAKIYPNHLVTFVAALAVAYWFADPVAPWAALGNLFLVQAWIPLDGYFYSVNNVSWSLSCELAFYLCLPLVLPWLRRARTGTLRAVVVAVPLLILALWPGQLLVPEESRWWVTQIFPVTRSFEFWMGVAAAELLRRNRWRGPNLTVASVLFVATWAVAALWIRAEFWAALLAAAYLLVITAAADADVRGRRTPWRSRPMVWLGEVSFAFYLVHVLVMMTVLRLTGDWGTGLRGWWGPLAVLGFLLLNLLLAAALHRWVEMPMMRRLGPSRRARPARAAAAPAPSVPAPRAAPDTATRPVEYAGRRDPA</sequence>
<keyword evidence="4" id="KW-0808">Transferase</keyword>
<dbReference type="Proteomes" id="UP000477779">
    <property type="component" value="Unassembled WGS sequence"/>
</dbReference>
<keyword evidence="2" id="KW-0472">Membrane</keyword>
<keyword evidence="2" id="KW-0812">Transmembrane</keyword>
<keyword evidence="6" id="KW-1185">Reference proteome</keyword>
<feature type="transmembrane region" description="Helical" evidence="2">
    <location>
        <begin position="253"/>
        <end position="272"/>
    </location>
</feature>
<feature type="transmembrane region" description="Helical" evidence="2">
    <location>
        <begin position="284"/>
        <end position="306"/>
    </location>
</feature>
<evidence type="ECO:0000313" key="6">
    <source>
        <dbReference type="Proteomes" id="UP000402241"/>
    </source>
</evidence>
<evidence type="ECO:0000313" key="5">
    <source>
        <dbReference type="EMBL" id="QGL46260.1"/>
    </source>
</evidence>
<feature type="transmembrane region" description="Helical" evidence="2">
    <location>
        <begin position="20"/>
        <end position="38"/>
    </location>
</feature>
<dbReference type="EMBL" id="JAAHBZ010000014">
    <property type="protein sequence ID" value="NES31053.1"/>
    <property type="molecule type" value="Genomic_DNA"/>
</dbReference>
<dbReference type="Proteomes" id="UP000402241">
    <property type="component" value="Chromosome"/>
</dbReference>
<dbReference type="GO" id="GO:0016747">
    <property type="term" value="F:acyltransferase activity, transferring groups other than amino-acyl groups"/>
    <property type="evidence" value="ECO:0007669"/>
    <property type="project" value="InterPro"/>
</dbReference>
<evidence type="ECO:0000256" key="2">
    <source>
        <dbReference type="SAM" id="Phobius"/>
    </source>
</evidence>
<feature type="transmembrane region" description="Helical" evidence="2">
    <location>
        <begin position="139"/>
        <end position="160"/>
    </location>
</feature>
<organism evidence="4 7">
    <name type="scientific">Micromonospora terminaliae</name>
    <dbReference type="NCBI Taxonomy" id="1914461"/>
    <lineage>
        <taxon>Bacteria</taxon>
        <taxon>Bacillati</taxon>
        <taxon>Actinomycetota</taxon>
        <taxon>Actinomycetes</taxon>
        <taxon>Micromonosporales</taxon>
        <taxon>Micromonosporaceae</taxon>
        <taxon>Micromonospora</taxon>
    </lineage>
</organism>
<dbReference type="Pfam" id="PF01757">
    <property type="entry name" value="Acyl_transf_3"/>
    <property type="match status" value="1"/>
</dbReference>
<evidence type="ECO:0000313" key="4">
    <source>
        <dbReference type="EMBL" id="NES31053.1"/>
    </source>
</evidence>
<dbReference type="AlphaFoldDB" id="A0AAJ3DM52"/>
<evidence type="ECO:0000313" key="7">
    <source>
        <dbReference type="Proteomes" id="UP000477779"/>
    </source>
</evidence>
<feature type="transmembrane region" description="Helical" evidence="2">
    <location>
        <begin position="50"/>
        <end position="70"/>
    </location>
</feature>
<feature type="compositionally biased region" description="Low complexity" evidence="1">
    <location>
        <begin position="360"/>
        <end position="383"/>
    </location>
</feature>
<dbReference type="RefSeq" id="WP_154225632.1">
    <property type="nucleotide sequence ID" value="NZ_CP045309.1"/>
</dbReference>
<evidence type="ECO:0000256" key="1">
    <source>
        <dbReference type="SAM" id="MobiDB-lite"/>
    </source>
</evidence>
<accession>A0AAJ3DM52</accession>
<gene>
    <name evidence="4" type="ORF">G3561_26310</name>
    <name evidence="5" type="ORF">GCE86_03865</name>
</gene>
<evidence type="ECO:0000259" key="3">
    <source>
        <dbReference type="Pfam" id="PF01757"/>
    </source>
</evidence>
<reference evidence="4 7" key="2">
    <citation type="submission" date="2020-02" db="EMBL/GenBank/DDBJ databases">
        <title>WGS of Micromonospora spp. isolated from hot spring.</title>
        <authorList>
            <person name="Thawai C."/>
        </authorList>
    </citation>
    <scope>NUCLEOTIDE SEQUENCE [LARGE SCALE GENOMIC DNA]</scope>
    <source>
        <strain evidence="4 7">TMS7</strain>
    </source>
</reference>
<dbReference type="GO" id="GO:0016020">
    <property type="term" value="C:membrane"/>
    <property type="evidence" value="ECO:0007669"/>
    <property type="project" value="TreeGrafter"/>
</dbReference>
<reference evidence="5 6" key="1">
    <citation type="submission" date="2019-10" db="EMBL/GenBank/DDBJ databases">
        <title>Genome Sequence of Micromonospora terminaliae DSM 101760.</title>
        <authorList>
            <person name="Guo L."/>
        </authorList>
    </citation>
    <scope>NUCLEOTIDE SEQUENCE [LARGE SCALE GENOMIC DNA]</scope>
    <source>
        <strain evidence="5 6">DSM 101760</strain>
    </source>
</reference>
<keyword evidence="2" id="KW-1133">Transmembrane helix</keyword>
<feature type="transmembrane region" description="Helical" evidence="2">
    <location>
        <begin position="318"/>
        <end position="339"/>
    </location>
</feature>
<dbReference type="EMBL" id="CP045309">
    <property type="protein sequence ID" value="QGL46260.1"/>
    <property type="molecule type" value="Genomic_DNA"/>
</dbReference>
<dbReference type="InterPro" id="IPR050879">
    <property type="entry name" value="Acyltransferase_3"/>
</dbReference>
<feature type="region of interest" description="Disordered" evidence="1">
    <location>
        <begin position="356"/>
        <end position="393"/>
    </location>
</feature>
<protein>
    <submittedName>
        <fullName evidence="4 5">Acyltransferase</fullName>
    </submittedName>
</protein>
<feature type="transmembrane region" description="Helical" evidence="2">
    <location>
        <begin position="90"/>
        <end position="108"/>
    </location>
</feature>
<dbReference type="GO" id="GO:0000271">
    <property type="term" value="P:polysaccharide biosynthetic process"/>
    <property type="evidence" value="ECO:0007669"/>
    <property type="project" value="TreeGrafter"/>
</dbReference>
<dbReference type="InterPro" id="IPR002656">
    <property type="entry name" value="Acyl_transf_3_dom"/>
</dbReference>
<feature type="transmembrane region" description="Helical" evidence="2">
    <location>
        <begin position="167"/>
        <end position="189"/>
    </location>
</feature>
<proteinExistence type="predicted"/>
<name>A0AAJ3DM52_9ACTN</name>
<dbReference type="PANTHER" id="PTHR23028">
    <property type="entry name" value="ACETYLTRANSFERASE"/>
    <property type="match status" value="1"/>
</dbReference>